<protein>
    <recommendedName>
        <fullName evidence="6">MI domain-containing protein</fullName>
    </recommendedName>
</protein>
<feature type="compositionally biased region" description="Low complexity" evidence="5">
    <location>
        <begin position="520"/>
        <end position="589"/>
    </location>
</feature>
<dbReference type="PANTHER" id="PTHR18034:SF9">
    <property type="entry name" value="MI DOMAIN-CONTAINING PROTEIN"/>
    <property type="match status" value="1"/>
</dbReference>
<sequence>MDRHDGFEKERRHSDHYKKREEESEVVKPKVTQLNQSDYNIMALGKSGGAYILPFKQEPMMKKKEDDTSTVEYQYRTWDALSQSINGLVNKVNASNIKNIISELFAENIIRGRGLFCSSCINSQMSSPESTDVFAALVSVVNSKLPQVGQLLLKRLVLQLLGAFTRKDKPQVLATVKFIAHLVNQQVTEVIIALELVSLLLKYPSDDSVEVAVVFVKECGVMLQDVTPKILHEIFEVFRRILHEGDIDKRTQCLIEDLLVKFTRHPAIRLELDLVEEKYSHHISLDQEIDPETSLDVFKPDPNFLENEKKYEAIKTKLLSEDHEDGSNARVVTNTNLYNLLRTIYQIIISTDDFEEACHKLLKINLKPGQEMELCIMLLECCSQERTYRCFYGLLGQRLCKISKIHLDNFERCFVLQCTMIHHLETNKLRNRAKFFAHLLTTEALPWNLFCYITFSEENTTSSARIFIKFLFEALSEYLGITLLNERLNGLTMKESIFPKDNSENMERLIIMPQENQVAESESGSSSESESFGSESVFKTGSSSSDSETGSCHSSSSGAESESSSSNSKSGSSVSSDSTSGSSPSSSLDGSHREKRKSEEEALD</sequence>
<keyword evidence="4" id="KW-0539">Nucleus</keyword>
<dbReference type="Proteomes" id="UP001558713">
    <property type="component" value="Unassembled WGS sequence"/>
</dbReference>
<dbReference type="AlphaFoldDB" id="A0ABD1AGU3"/>
<dbReference type="InterPro" id="IPR003890">
    <property type="entry name" value="MIF4G-like_typ-3"/>
</dbReference>
<keyword evidence="8" id="KW-1185">Reference proteome</keyword>
<name>A0ABD1AGU3_CARAN</name>
<dbReference type="InterPro" id="IPR016024">
    <property type="entry name" value="ARM-type_fold"/>
</dbReference>
<proteinExistence type="inferred from homology"/>
<organism evidence="7 8">
    <name type="scientific">Cardamine amara subsp. amara</name>
    <dbReference type="NCBI Taxonomy" id="228776"/>
    <lineage>
        <taxon>Eukaryota</taxon>
        <taxon>Viridiplantae</taxon>
        <taxon>Streptophyta</taxon>
        <taxon>Embryophyta</taxon>
        <taxon>Tracheophyta</taxon>
        <taxon>Spermatophyta</taxon>
        <taxon>Magnoliopsida</taxon>
        <taxon>eudicotyledons</taxon>
        <taxon>Gunneridae</taxon>
        <taxon>Pentapetalae</taxon>
        <taxon>rosids</taxon>
        <taxon>malvids</taxon>
        <taxon>Brassicales</taxon>
        <taxon>Brassicaceae</taxon>
        <taxon>Cardamineae</taxon>
        <taxon>Cardamine</taxon>
    </lineage>
</organism>
<comment type="similarity">
    <text evidence="2">Belongs to the CWC22 family.</text>
</comment>
<evidence type="ECO:0000256" key="2">
    <source>
        <dbReference type="ARBA" id="ARBA00006856"/>
    </source>
</evidence>
<dbReference type="InterPro" id="IPR050781">
    <property type="entry name" value="CWC22_splicing_factor"/>
</dbReference>
<comment type="subcellular location">
    <subcellularLocation>
        <location evidence="1">Nucleus</location>
    </subcellularLocation>
</comment>
<dbReference type="InterPro" id="IPR003891">
    <property type="entry name" value="Initiation_fac_eIF4g_MI"/>
</dbReference>
<comment type="caution">
    <text evidence="7">The sequence shown here is derived from an EMBL/GenBank/DDBJ whole genome shotgun (WGS) entry which is preliminary data.</text>
</comment>
<dbReference type="EMBL" id="JBANAX010000564">
    <property type="protein sequence ID" value="KAL1203264.1"/>
    <property type="molecule type" value="Genomic_DNA"/>
</dbReference>
<dbReference type="GO" id="GO:0005634">
    <property type="term" value="C:nucleus"/>
    <property type="evidence" value="ECO:0007669"/>
    <property type="project" value="UniProtKB-SubCell"/>
</dbReference>
<dbReference type="SMART" id="SM00543">
    <property type="entry name" value="MIF4G"/>
    <property type="match status" value="1"/>
</dbReference>
<gene>
    <name evidence="7" type="ORF">V5N11_005505</name>
</gene>
<evidence type="ECO:0000313" key="7">
    <source>
        <dbReference type="EMBL" id="KAL1203264.1"/>
    </source>
</evidence>
<dbReference type="Pfam" id="PF02847">
    <property type="entry name" value="MA3"/>
    <property type="match status" value="1"/>
</dbReference>
<evidence type="ECO:0000256" key="5">
    <source>
        <dbReference type="SAM" id="MobiDB-lite"/>
    </source>
</evidence>
<feature type="compositionally biased region" description="Basic and acidic residues" evidence="5">
    <location>
        <begin position="590"/>
        <end position="604"/>
    </location>
</feature>
<dbReference type="Gene3D" id="1.25.40.180">
    <property type="match status" value="1"/>
</dbReference>
<evidence type="ECO:0000313" key="8">
    <source>
        <dbReference type="Proteomes" id="UP001558713"/>
    </source>
</evidence>
<dbReference type="PANTHER" id="PTHR18034">
    <property type="entry name" value="CELL CYCLE CONTROL PROTEIN CWF22-RELATED"/>
    <property type="match status" value="1"/>
</dbReference>
<accession>A0ABD1AGU3</accession>
<feature type="region of interest" description="Disordered" evidence="5">
    <location>
        <begin position="516"/>
        <end position="604"/>
    </location>
</feature>
<evidence type="ECO:0000259" key="6">
    <source>
        <dbReference type="PROSITE" id="PS51366"/>
    </source>
</evidence>
<reference evidence="7 8" key="1">
    <citation type="submission" date="2024-04" db="EMBL/GenBank/DDBJ databases">
        <title>Genome assembly C_amara_ONT_v2.</title>
        <authorList>
            <person name="Yant L."/>
            <person name="Moore C."/>
            <person name="Slenker M."/>
        </authorList>
    </citation>
    <scope>NUCLEOTIDE SEQUENCE [LARGE SCALE GENOMIC DNA]</scope>
    <source>
        <tissue evidence="7">Leaf</tissue>
    </source>
</reference>
<dbReference type="SMART" id="SM00544">
    <property type="entry name" value="MA3"/>
    <property type="match status" value="1"/>
</dbReference>
<dbReference type="PROSITE" id="PS51366">
    <property type="entry name" value="MI"/>
    <property type="match status" value="1"/>
</dbReference>
<dbReference type="GO" id="GO:0006417">
    <property type="term" value="P:regulation of translation"/>
    <property type="evidence" value="ECO:0007669"/>
    <property type="project" value="UniProtKB-KW"/>
</dbReference>
<feature type="domain" description="MI" evidence="6">
    <location>
        <begin position="339"/>
        <end position="455"/>
    </location>
</feature>
<keyword evidence="3" id="KW-0810">Translation regulation</keyword>
<evidence type="ECO:0000256" key="4">
    <source>
        <dbReference type="ARBA" id="ARBA00023242"/>
    </source>
</evidence>
<feature type="region of interest" description="Disordered" evidence="5">
    <location>
        <begin position="1"/>
        <end position="28"/>
    </location>
</feature>
<dbReference type="SUPFAM" id="SSF48371">
    <property type="entry name" value="ARM repeat"/>
    <property type="match status" value="1"/>
</dbReference>
<evidence type="ECO:0000256" key="3">
    <source>
        <dbReference type="ARBA" id="ARBA00022845"/>
    </source>
</evidence>
<evidence type="ECO:0000256" key="1">
    <source>
        <dbReference type="ARBA" id="ARBA00004123"/>
    </source>
</evidence>